<dbReference type="EMBL" id="JAJHJB010000001">
    <property type="protein sequence ID" value="MCC5463749.1"/>
    <property type="molecule type" value="Genomic_DNA"/>
</dbReference>
<evidence type="ECO:0000313" key="12">
    <source>
        <dbReference type="EMBL" id="MCC5463749.1"/>
    </source>
</evidence>
<comment type="function">
    <text evidence="11">Catalyzes the transformation of pimelate into pimeloyl-CoA with concomitant hydrolysis of ATP to AMP.</text>
</comment>
<dbReference type="InterPro" id="IPR005499">
    <property type="entry name" value="BioW"/>
</dbReference>
<reference evidence="12" key="1">
    <citation type="submission" date="2021-11" db="EMBL/GenBank/DDBJ databases">
        <title>Description of a new species Pelosinus isolated from the bottom sediments of Lake Baikal.</title>
        <authorList>
            <person name="Zakharyuk A."/>
        </authorList>
    </citation>
    <scope>NUCLEOTIDE SEQUENCE</scope>
    <source>
        <strain evidence="12">Bkl1</strain>
    </source>
</reference>
<keyword evidence="13" id="KW-1185">Reference proteome</keyword>
<organism evidence="12 13">
    <name type="scientific">Pelosinus baikalensis</name>
    <dbReference type="NCBI Taxonomy" id="2892015"/>
    <lineage>
        <taxon>Bacteria</taxon>
        <taxon>Bacillati</taxon>
        <taxon>Bacillota</taxon>
        <taxon>Negativicutes</taxon>
        <taxon>Selenomonadales</taxon>
        <taxon>Sporomusaceae</taxon>
        <taxon>Pelosinus</taxon>
    </lineage>
</organism>
<dbReference type="Pfam" id="PF03744">
    <property type="entry name" value="BioW"/>
    <property type="match status" value="1"/>
</dbReference>
<evidence type="ECO:0000256" key="9">
    <source>
        <dbReference type="ARBA" id="ARBA00022842"/>
    </source>
</evidence>
<dbReference type="NCBIfam" id="TIGR01204">
    <property type="entry name" value="bioW"/>
    <property type="match status" value="1"/>
</dbReference>
<keyword evidence="8 11" id="KW-0067">ATP-binding</keyword>
<evidence type="ECO:0000256" key="4">
    <source>
        <dbReference type="ARBA" id="ARBA00012984"/>
    </source>
</evidence>
<dbReference type="EC" id="6.2.1.14" evidence="4 11"/>
<comment type="catalytic activity">
    <reaction evidence="10 11">
        <text>heptanedioate + ATP + CoA = 6-carboxyhexanoyl-CoA + AMP + diphosphate</text>
        <dbReference type="Rhea" id="RHEA:14781"/>
        <dbReference type="ChEBI" id="CHEBI:30616"/>
        <dbReference type="ChEBI" id="CHEBI:33019"/>
        <dbReference type="ChEBI" id="CHEBI:36165"/>
        <dbReference type="ChEBI" id="CHEBI:57287"/>
        <dbReference type="ChEBI" id="CHEBI:57360"/>
        <dbReference type="ChEBI" id="CHEBI:456215"/>
        <dbReference type="EC" id="6.2.1.14"/>
    </reaction>
</comment>
<comment type="pathway">
    <text evidence="2 11">Metabolic intermediate metabolism; pimeloyl-CoA biosynthesis; pimeloyl-CoA from pimelate: step 1/1.</text>
</comment>
<evidence type="ECO:0000256" key="1">
    <source>
        <dbReference type="ARBA" id="ARBA00001946"/>
    </source>
</evidence>
<keyword evidence="5 11" id="KW-0436">Ligase</keyword>
<keyword evidence="9 11" id="KW-0460">Magnesium</keyword>
<accession>A0ABS8HPQ6</accession>
<dbReference type="HAMAP" id="MF_00668">
    <property type="entry name" value="BioW"/>
    <property type="match status" value="1"/>
</dbReference>
<evidence type="ECO:0000256" key="3">
    <source>
        <dbReference type="ARBA" id="ARBA00011738"/>
    </source>
</evidence>
<name>A0ABS8HPQ6_9FIRM</name>
<gene>
    <name evidence="11" type="primary">bioW</name>
    <name evidence="12" type="ORF">LMF89_00045</name>
</gene>
<evidence type="ECO:0000256" key="10">
    <source>
        <dbReference type="ARBA" id="ARBA00049553"/>
    </source>
</evidence>
<dbReference type="GO" id="GO:0042410">
    <property type="term" value="F:6-carboxyhexanoate-CoA ligase activity"/>
    <property type="evidence" value="ECO:0007669"/>
    <property type="project" value="UniProtKB-EC"/>
</dbReference>
<comment type="subunit">
    <text evidence="3 11">Homodimer.</text>
</comment>
<evidence type="ECO:0000256" key="6">
    <source>
        <dbReference type="ARBA" id="ARBA00022741"/>
    </source>
</evidence>
<keyword evidence="6 11" id="KW-0547">Nucleotide-binding</keyword>
<evidence type="ECO:0000313" key="13">
    <source>
        <dbReference type="Proteomes" id="UP001165492"/>
    </source>
</evidence>
<dbReference type="Proteomes" id="UP001165492">
    <property type="component" value="Unassembled WGS sequence"/>
</dbReference>
<comment type="cofactor">
    <cofactor evidence="1 11">
        <name>Mg(2+)</name>
        <dbReference type="ChEBI" id="CHEBI:18420"/>
    </cofactor>
</comment>
<evidence type="ECO:0000256" key="5">
    <source>
        <dbReference type="ARBA" id="ARBA00022598"/>
    </source>
</evidence>
<evidence type="ECO:0000256" key="2">
    <source>
        <dbReference type="ARBA" id="ARBA00005075"/>
    </source>
</evidence>
<evidence type="ECO:0000256" key="8">
    <source>
        <dbReference type="ARBA" id="ARBA00022840"/>
    </source>
</evidence>
<evidence type="ECO:0000256" key="11">
    <source>
        <dbReference type="HAMAP-Rule" id="MF_00668"/>
    </source>
</evidence>
<keyword evidence="7 11" id="KW-0093">Biotin biosynthesis</keyword>
<sequence>MRSAQGGAHEMGGRHISGAERLVVLQRLGKITQDMLERAFSHTRGSADFVNITIEAVPREIVKPVRLLPTRTVDVLDFTAGRAAAKSELLSIGVSNQAVERGMEQLVKLTDSMRGAMLVCAKTGERLDNTGMRGIRVSRMDSNDEDVLNQWMECQGLQGIHAREGMILATKVVSAPGVIAELCWSDDPEYVTGYVASVKGYIRFTKLKPYGSSLGGRVFFIRENSNVAELCKYLEKQPVLVTVPTEGEDL</sequence>
<evidence type="ECO:0000256" key="7">
    <source>
        <dbReference type="ARBA" id="ARBA00022756"/>
    </source>
</evidence>
<protein>
    <recommendedName>
        <fullName evidence="4 11">6-carboxyhexanoate--CoA ligase</fullName>
        <ecNumber evidence="4 11">6.2.1.14</ecNumber>
    </recommendedName>
    <alternativeName>
        <fullName evidence="11">Pimeloyl-CoA synthase</fullName>
    </alternativeName>
</protein>
<proteinExistence type="inferred from homology"/>
<dbReference type="NCBIfam" id="NF002360">
    <property type="entry name" value="PRK01322.1"/>
    <property type="match status" value="1"/>
</dbReference>
<comment type="caution">
    <text evidence="12">The sequence shown here is derived from an EMBL/GenBank/DDBJ whole genome shotgun (WGS) entry which is preliminary data.</text>
</comment>
<comment type="similarity">
    <text evidence="11">Belongs to the BioW family.</text>
</comment>